<sequence>MHNCPEPGCNRYFNRRSSVCNHLKIHNNTIGDLLQEIVIAKD</sequence>
<accession>A0ACA9RC42</accession>
<feature type="non-terminal residue" evidence="1">
    <location>
        <position position="42"/>
    </location>
</feature>
<evidence type="ECO:0000313" key="2">
    <source>
        <dbReference type="Proteomes" id="UP000789366"/>
    </source>
</evidence>
<proteinExistence type="predicted"/>
<comment type="caution">
    <text evidence="1">The sequence shown here is derived from an EMBL/GenBank/DDBJ whole genome shotgun (WGS) entry which is preliminary data.</text>
</comment>
<reference evidence="1" key="1">
    <citation type="submission" date="2021-06" db="EMBL/GenBank/DDBJ databases">
        <authorList>
            <person name="Kallberg Y."/>
            <person name="Tangrot J."/>
            <person name="Rosling A."/>
        </authorList>
    </citation>
    <scope>NUCLEOTIDE SEQUENCE</scope>
    <source>
        <strain evidence="1">28 12/20/2015</strain>
    </source>
</reference>
<dbReference type="EMBL" id="CAJVPW010064789">
    <property type="protein sequence ID" value="CAG8786291.1"/>
    <property type="molecule type" value="Genomic_DNA"/>
</dbReference>
<gene>
    <name evidence="1" type="ORF">SPELUC_LOCUS16822</name>
</gene>
<name>A0ACA9RC42_9GLOM</name>
<dbReference type="Proteomes" id="UP000789366">
    <property type="component" value="Unassembled WGS sequence"/>
</dbReference>
<keyword evidence="2" id="KW-1185">Reference proteome</keyword>
<protein>
    <submittedName>
        <fullName evidence="1">1042_t:CDS:1</fullName>
    </submittedName>
</protein>
<evidence type="ECO:0000313" key="1">
    <source>
        <dbReference type="EMBL" id="CAG8786291.1"/>
    </source>
</evidence>
<organism evidence="1 2">
    <name type="scientific">Cetraspora pellucida</name>
    <dbReference type="NCBI Taxonomy" id="1433469"/>
    <lineage>
        <taxon>Eukaryota</taxon>
        <taxon>Fungi</taxon>
        <taxon>Fungi incertae sedis</taxon>
        <taxon>Mucoromycota</taxon>
        <taxon>Glomeromycotina</taxon>
        <taxon>Glomeromycetes</taxon>
        <taxon>Diversisporales</taxon>
        <taxon>Gigasporaceae</taxon>
        <taxon>Cetraspora</taxon>
    </lineage>
</organism>